<evidence type="ECO:0000256" key="1">
    <source>
        <dbReference type="SAM" id="MobiDB-lite"/>
    </source>
</evidence>
<keyword evidence="2" id="KW-1133">Transmembrane helix</keyword>
<protein>
    <submittedName>
        <fullName evidence="3">Uncharacterized protein</fullName>
    </submittedName>
</protein>
<dbReference type="OrthoDB" id="9451547at2759"/>
<reference evidence="4" key="1">
    <citation type="submission" date="2020-06" db="EMBL/GenBank/DDBJ databases">
        <title>A chromosome-scale genome assembly of Talaromyces rugulosus W13939.</title>
        <authorList>
            <person name="Wang B."/>
            <person name="Guo L."/>
            <person name="Ye K."/>
            <person name="Wang L."/>
        </authorList>
    </citation>
    <scope>NUCLEOTIDE SEQUENCE [LARGE SCALE GENOMIC DNA]</scope>
    <source>
        <strain evidence="4">W13939</strain>
    </source>
</reference>
<feature type="compositionally biased region" description="Polar residues" evidence="1">
    <location>
        <begin position="152"/>
        <end position="163"/>
    </location>
</feature>
<keyword evidence="2" id="KW-0812">Transmembrane</keyword>
<dbReference type="AlphaFoldDB" id="A0A7H8QV13"/>
<keyword evidence="2" id="KW-0472">Membrane</keyword>
<dbReference type="KEGG" id="trg:TRUGW13939_04970"/>
<feature type="transmembrane region" description="Helical" evidence="2">
    <location>
        <begin position="421"/>
        <end position="442"/>
    </location>
</feature>
<feature type="transmembrane region" description="Helical" evidence="2">
    <location>
        <begin position="483"/>
        <end position="506"/>
    </location>
</feature>
<accession>A0A7H8QV13</accession>
<dbReference type="PANTHER" id="PTHR35043">
    <property type="entry name" value="TRANSCRIPTION FACTOR DOMAIN-CONTAINING PROTEIN"/>
    <property type="match status" value="1"/>
</dbReference>
<dbReference type="Proteomes" id="UP000509510">
    <property type="component" value="Chromosome III"/>
</dbReference>
<organism evidence="3 4">
    <name type="scientific">Talaromyces rugulosus</name>
    <name type="common">Penicillium rugulosum</name>
    <dbReference type="NCBI Taxonomy" id="121627"/>
    <lineage>
        <taxon>Eukaryota</taxon>
        <taxon>Fungi</taxon>
        <taxon>Dikarya</taxon>
        <taxon>Ascomycota</taxon>
        <taxon>Pezizomycotina</taxon>
        <taxon>Eurotiomycetes</taxon>
        <taxon>Eurotiomycetidae</taxon>
        <taxon>Eurotiales</taxon>
        <taxon>Trichocomaceae</taxon>
        <taxon>Talaromyces</taxon>
        <taxon>Talaromyces sect. Islandici</taxon>
    </lineage>
</organism>
<dbReference type="EMBL" id="CP055900">
    <property type="protein sequence ID" value="QKX57850.1"/>
    <property type="molecule type" value="Genomic_DNA"/>
</dbReference>
<evidence type="ECO:0000313" key="4">
    <source>
        <dbReference type="Proteomes" id="UP000509510"/>
    </source>
</evidence>
<evidence type="ECO:0000256" key="2">
    <source>
        <dbReference type="SAM" id="Phobius"/>
    </source>
</evidence>
<evidence type="ECO:0000313" key="3">
    <source>
        <dbReference type="EMBL" id="QKX57850.1"/>
    </source>
</evidence>
<feature type="transmembrane region" description="Helical" evidence="2">
    <location>
        <begin position="389"/>
        <end position="409"/>
    </location>
</feature>
<sequence length="539" mass="59291">MLTFSPDCTLPEGTVNYVSSPDIRGTLDVLWSCLSILLLCTWTVQHLNVPFKRNPPTKLAQLLQELLLVGEKAFWMLINLIFPEWMFGKALLDLVSARYCHKAMEPYAENDGREWTLSHSFFANIGGFAIVFSDDTPVQSEVKADGSDDATTENSSLEGTNPTELECPDLLSGQIPLVHRQMSGNRNYLTRFERPSPSDDNIWKPNAKNYALANQAIANATQSVLFSRFNACCRNIVSLQGNVWILDAAQLTKARKFGIIDTLPDVTEEQIMNQTKGDTIVKALALGQSLWMIIQVIGRRATGLNSSQLEIMAVAFSVVAFLTYLCLLSKPQGIACVTPIHASRYASVEELLEIGLVGPESFLQLPRTPYIGNHYLPQYGPQNGMLSRATVTVVGGVGGLVFGAIHCAAWSYQFPTETERLLWRISSVVACAIPAITTLAAARQWPAILLALVKQKPPPAPKTNNKSGHFLDHFAAKTKDVPIVYILLLGTYGSIVTLATVVYAASRLYLIVESFRSLGFLPPSVFSTVNWSISIPHVE</sequence>
<proteinExistence type="predicted"/>
<keyword evidence="4" id="KW-1185">Reference proteome</keyword>
<name>A0A7H8QV13_TALRU</name>
<dbReference type="GeneID" id="55992468"/>
<dbReference type="PANTHER" id="PTHR35043:SF7">
    <property type="entry name" value="TRANSCRIPTION FACTOR DOMAIN-CONTAINING PROTEIN"/>
    <property type="match status" value="1"/>
</dbReference>
<feature type="region of interest" description="Disordered" evidence="1">
    <location>
        <begin position="140"/>
        <end position="163"/>
    </location>
</feature>
<gene>
    <name evidence="3" type="ORF">TRUGW13939_04970</name>
</gene>
<dbReference type="RefSeq" id="XP_035344028.1">
    <property type="nucleotide sequence ID" value="XM_035488135.1"/>
</dbReference>